<accession>A0AAN9XDF7</accession>
<sequence>MDGHVVEEQVGQDGVEGLDRVGRGGDEVPVREGPRGGEGLDRVGRGGGEVPVREGPRGGEGLDRLVGEDCACCSLACELSHGELTFPQSKANESPPEKCHLTPKQDHQIPIASNVAL</sequence>
<dbReference type="EMBL" id="JAYMYS010000006">
    <property type="protein sequence ID" value="KAK7388558.1"/>
    <property type="molecule type" value="Genomic_DNA"/>
</dbReference>
<organism evidence="2 3">
    <name type="scientific">Psophocarpus tetragonolobus</name>
    <name type="common">Winged bean</name>
    <name type="synonym">Dolichos tetragonolobus</name>
    <dbReference type="NCBI Taxonomy" id="3891"/>
    <lineage>
        <taxon>Eukaryota</taxon>
        <taxon>Viridiplantae</taxon>
        <taxon>Streptophyta</taxon>
        <taxon>Embryophyta</taxon>
        <taxon>Tracheophyta</taxon>
        <taxon>Spermatophyta</taxon>
        <taxon>Magnoliopsida</taxon>
        <taxon>eudicotyledons</taxon>
        <taxon>Gunneridae</taxon>
        <taxon>Pentapetalae</taxon>
        <taxon>rosids</taxon>
        <taxon>fabids</taxon>
        <taxon>Fabales</taxon>
        <taxon>Fabaceae</taxon>
        <taxon>Papilionoideae</taxon>
        <taxon>50 kb inversion clade</taxon>
        <taxon>NPAAA clade</taxon>
        <taxon>indigoferoid/millettioid clade</taxon>
        <taxon>Phaseoleae</taxon>
        <taxon>Psophocarpus</taxon>
    </lineage>
</organism>
<feature type="compositionally biased region" description="Basic and acidic residues" evidence="1">
    <location>
        <begin position="17"/>
        <end position="44"/>
    </location>
</feature>
<protein>
    <submittedName>
        <fullName evidence="2">Uncharacterized protein</fullName>
    </submittedName>
</protein>
<dbReference type="AlphaFoldDB" id="A0AAN9XDF7"/>
<name>A0AAN9XDF7_PSOTE</name>
<reference evidence="2 3" key="1">
    <citation type="submission" date="2024-01" db="EMBL/GenBank/DDBJ databases">
        <title>The genomes of 5 underutilized Papilionoideae crops provide insights into root nodulation and disease resistanc.</title>
        <authorList>
            <person name="Jiang F."/>
        </authorList>
    </citation>
    <scope>NUCLEOTIDE SEQUENCE [LARGE SCALE GENOMIC DNA]</scope>
    <source>
        <strain evidence="2">DUOXIRENSHENG_FW03</strain>
        <tissue evidence="2">Leaves</tissue>
    </source>
</reference>
<feature type="region of interest" description="Disordered" evidence="1">
    <location>
        <begin position="1"/>
        <end position="60"/>
    </location>
</feature>
<evidence type="ECO:0000256" key="1">
    <source>
        <dbReference type="SAM" id="MobiDB-lite"/>
    </source>
</evidence>
<feature type="compositionally biased region" description="Basic and acidic residues" evidence="1">
    <location>
        <begin position="51"/>
        <end position="60"/>
    </location>
</feature>
<gene>
    <name evidence="2" type="ORF">VNO78_23377</name>
</gene>
<evidence type="ECO:0000313" key="2">
    <source>
        <dbReference type="EMBL" id="KAK7388558.1"/>
    </source>
</evidence>
<feature type="region of interest" description="Disordered" evidence="1">
    <location>
        <begin position="86"/>
        <end position="117"/>
    </location>
</feature>
<keyword evidence="3" id="KW-1185">Reference proteome</keyword>
<dbReference type="Proteomes" id="UP001386955">
    <property type="component" value="Unassembled WGS sequence"/>
</dbReference>
<comment type="caution">
    <text evidence="2">The sequence shown here is derived from an EMBL/GenBank/DDBJ whole genome shotgun (WGS) entry which is preliminary data.</text>
</comment>
<proteinExistence type="predicted"/>
<evidence type="ECO:0000313" key="3">
    <source>
        <dbReference type="Proteomes" id="UP001386955"/>
    </source>
</evidence>
<feature type="compositionally biased region" description="Basic and acidic residues" evidence="1">
    <location>
        <begin position="95"/>
        <end position="107"/>
    </location>
</feature>